<dbReference type="AlphaFoldDB" id="K0RG23"/>
<feature type="non-terminal residue" evidence="2">
    <location>
        <position position="277"/>
    </location>
</feature>
<feature type="compositionally biased region" description="Polar residues" evidence="1">
    <location>
        <begin position="202"/>
        <end position="212"/>
    </location>
</feature>
<name>K0RG23_THAOC</name>
<evidence type="ECO:0000313" key="2">
    <source>
        <dbReference type="EMBL" id="EJK51194.1"/>
    </source>
</evidence>
<gene>
    <name evidence="2" type="ORF">THAOC_29655</name>
</gene>
<proteinExistence type="predicted"/>
<organism evidence="2 3">
    <name type="scientific">Thalassiosira oceanica</name>
    <name type="common">Marine diatom</name>
    <dbReference type="NCBI Taxonomy" id="159749"/>
    <lineage>
        <taxon>Eukaryota</taxon>
        <taxon>Sar</taxon>
        <taxon>Stramenopiles</taxon>
        <taxon>Ochrophyta</taxon>
        <taxon>Bacillariophyta</taxon>
        <taxon>Coscinodiscophyceae</taxon>
        <taxon>Thalassiosirophycidae</taxon>
        <taxon>Thalassiosirales</taxon>
        <taxon>Thalassiosiraceae</taxon>
        <taxon>Thalassiosira</taxon>
    </lineage>
</organism>
<dbReference type="Proteomes" id="UP000266841">
    <property type="component" value="Unassembled WGS sequence"/>
</dbReference>
<comment type="caution">
    <text evidence="2">The sequence shown here is derived from an EMBL/GenBank/DDBJ whole genome shotgun (WGS) entry which is preliminary data.</text>
</comment>
<accession>K0RG23</accession>
<feature type="compositionally biased region" description="Low complexity" evidence="1">
    <location>
        <begin position="214"/>
        <end position="240"/>
    </location>
</feature>
<evidence type="ECO:0000256" key="1">
    <source>
        <dbReference type="SAM" id="MobiDB-lite"/>
    </source>
</evidence>
<feature type="region of interest" description="Disordered" evidence="1">
    <location>
        <begin position="186"/>
        <end position="256"/>
    </location>
</feature>
<reference evidence="2 3" key="1">
    <citation type="journal article" date="2012" name="Genome Biol.">
        <title>Genome and low-iron response of an oceanic diatom adapted to chronic iron limitation.</title>
        <authorList>
            <person name="Lommer M."/>
            <person name="Specht M."/>
            <person name="Roy A.S."/>
            <person name="Kraemer L."/>
            <person name="Andreson R."/>
            <person name="Gutowska M.A."/>
            <person name="Wolf J."/>
            <person name="Bergner S.V."/>
            <person name="Schilhabel M.B."/>
            <person name="Klostermeier U.C."/>
            <person name="Beiko R.G."/>
            <person name="Rosenstiel P."/>
            <person name="Hippler M."/>
            <person name="Laroche J."/>
        </authorList>
    </citation>
    <scope>NUCLEOTIDE SEQUENCE [LARGE SCALE GENOMIC DNA]</scope>
    <source>
        <strain evidence="2 3">CCMP1005</strain>
    </source>
</reference>
<dbReference type="EMBL" id="AGNL01042060">
    <property type="protein sequence ID" value="EJK51194.1"/>
    <property type="molecule type" value="Genomic_DNA"/>
</dbReference>
<evidence type="ECO:0000313" key="3">
    <source>
        <dbReference type="Proteomes" id="UP000266841"/>
    </source>
</evidence>
<sequence length="277" mass="30067">MAGREAKKAMKHLASMLAEKWERPHGQVAHFVKTTTRRCEWAYVQLEDASKRAGGALTVLEAILAPLIASAIQSKAEAGYLVQSRSSSSLHLGGCWGLYLGKALGDAASMMPRLILGWGSPNNVNLYWYWRRWLPRPTLDSKEERATQPVSTPKPSSQLNKLISLIASLQFGELLEVGTEDLQSFSSDSLAWPSDSGVGAQRESTGDGSARQNALAASSPGGRRGGARPSAPSGPSPLSRAIRRREDPECPTARLGVTLAFPRGAIRRLEDPARRRR</sequence>
<protein>
    <submittedName>
        <fullName evidence="2">Uncharacterized protein</fullName>
    </submittedName>
</protein>
<keyword evidence="3" id="KW-1185">Reference proteome</keyword>
<dbReference type="OrthoDB" id="8118845at2759"/>